<accession>A0ABV8U4N8</accession>
<sequence>MTGLLFTALAVITLLLSVILFTPGPDRPNRHAHPTAITFPDHFNEPLYRGDWEQLDANDNRDFQSGMEPD</sequence>
<keyword evidence="2" id="KW-1185">Reference proteome</keyword>
<proteinExistence type="predicted"/>
<evidence type="ECO:0000313" key="2">
    <source>
        <dbReference type="Proteomes" id="UP001595823"/>
    </source>
</evidence>
<dbReference type="RefSeq" id="WP_380625063.1">
    <property type="nucleotide sequence ID" value="NZ_JBHSDK010000058.1"/>
</dbReference>
<comment type="caution">
    <text evidence="1">The sequence shown here is derived from an EMBL/GenBank/DDBJ whole genome shotgun (WGS) entry which is preliminary data.</text>
</comment>
<gene>
    <name evidence="1" type="ORF">ACFPET_21420</name>
</gene>
<organism evidence="1 2">
    <name type="scientific">Salininema proteolyticum</name>
    <dbReference type="NCBI Taxonomy" id="1607685"/>
    <lineage>
        <taxon>Bacteria</taxon>
        <taxon>Bacillati</taxon>
        <taxon>Actinomycetota</taxon>
        <taxon>Actinomycetes</taxon>
        <taxon>Glycomycetales</taxon>
        <taxon>Glycomycetaceae</taxon>
        <taxon>Salininema</taxon>
    </lineage>
</organism>
<protein>
    <submittedName>
        <fullName evidence="1">Uncharacterized protein</fullName>
    </submittedName>
</protein>
<dbReference type="Proteomes" id="UP001595823">
    <property type="component" value="Unassembled WGS sequence"/>
</dbReference>
<dbReference type="EMBL" id="JBHSDK010000058">
    <property type="protein sequence ID" value="MFC4337759.1"/>
    <property type="molecule type" value="Genomic_DNA"/>
</dbReference>
<name>A0ABV8U4N8_9ACTN</name>
<evidence type="ECO:0000313" key="1">
    <source>
        <dbReference type="EMBL" id="MFC4337759.1"/>
    </source>
</evidence>
<reference evidence="2" key="1">
    <citation type="journal article" date="2019" name="Int. J. Syst. Evol. Microbiol.">
        <title>The Global Catalogue of Microorganisms (GCM) 10K type strain sequencing project: providing services to taxonomists for standard genome sequencing and annotation.</title>
        <authorList>
            <consortium name="The Broad Institute Genomics Platform"/>
            <consortium name="The Broad Institute Genome Sequencing Center for Infectious Disease"/>
            <person name="Wu L."/>
            <person name="Ma J."/>
        </authorList>
    </citation>
    <scope>NUCLEOTIDE SEQUENCE [LARGE SCALE GENOMIC DNA]</scope>
    <source>
        <strain evidence="2">IBRC-M 10908</strain>
    </source>
</reference>